<evidence type="ECO:0000256" key="1">
    <source>
        <dbReference type="ARBA" id="ARBA00004496"/>
    </source>
</evidence>
<dbReference type="EMBL" id="CAJJDN010000012">
    <property type="protein sequence ID" value="CAD8058722.1"/>
    <property type="molecule type" value="Genomic_DNA"/>
</dbReference>
<evidence type="ECO:0000256" key="9">
    <source>
        <dbReference type="ARBA" id="ARBA00023054"/>
    </source>
</evidence>
<dbReference type="PANTHER" id="PTHR16036:SF2">
    <property type="entry name" value="TRNA ENDONUCLEASE ANKZF1"/>
    <property type="match status" value="1"/>
</dbReference>
<dbReference type="GO" id="GO:0036503">
    <property type="term" value="P:ERAD pathway"/>
    <property type="evidence" value="ECO:0007669"/>
    <property type="project" value="TreeGrafter"/>
</dbReference>
<comment type="caution">
    <text evidence="13">The sequence shown here is derived from an EMBL/GenBank/DDBJ whole genome shotgun (WGS) entry which is preliminary data.</text>
</comment>
<feature type="domain" description="VLRF1" evidence="12">
    <location>
        <begin position="221"/>
        <end position="362"/>
    </location>
</feature>
<dbReference type="PROSITE" id="PS52044">
    <property type="entry name" value="VLRF1"/>
    <property type="match status" value="1"/>
</dbReference>
<dbReference type="GO" id="GO:0016787">
    <property type="term" value="F:hydrolase activity"/>
    <property type="evidence" value="ECO:0007669"/>
    <property type="project" value="UniProtKB-KW"/>
</dbReference>
<evidence type="ECO:0000256" key="4">
    <source>
        <dbReference type="ARBA" id="ARBA00022722"/>
    </source>
</evidence>
<evidence type="ECO:0000256" key="11">
    <source>
        <dbReference type="SAM" id="Coils"/>
    </source>
</evidence>
<comment type="subcellular location">
    <subcellularLocation>
        <location evidence="1">Cytoplasm</location>
    </subcellularLocation>
</comment>
<dbReference type="PANTHER" id="PTHR16036">
    <property type="entry name" value="ANKYRIN REPEAT AND ZINC FINGER DOMAIN-CONTAINING PROTEIN 1"/>
    <property type="match status" value="1"/>
</dbReference>
<dbReference type="Pfam" id="PF18826">
    <property type="entry name" value="bVLRF1"/>
    <property type="match status" value="1"/>
</dbReference>
<evidence type="ECO:0000256" key="7">
    <source>
        <dbReference type="ARBA" id="ARBA00022801"/>
    </source>
</evidence>
<comment type="domain">
    <text evidence="10">The VLRF1 domain mediates binding to the 60S ribosomal subunit.</text>
</comment>
<dbReference type="GO" id="GO:0005737">
    <property type="term" value="C:cytoplasm"/>
    <property type="evidence" value="ECO:0007669"/>
    <property type="project" value="UniProtKB-SubCell"/>
</dbReference>
<comment type="similarity">
    <text evidence="2 10">Belongs to the ANKZF1/VMS1 family.</text>
</comment>
<dbReference type="AlphaFoldDB" id="A0A8S1KZ55"/>
<gene>
    <name evidence="13" type="ORF">PSON_ATCC_30995.1.T0120366</name>
</gene>
<dbReference type="OrthoDB" id="429841at2759"/>
<keyword evidence="4 10" id="KW-0540">Nuclease</keyword>
<keyword evidence="7 10" id="KW-0378">Hydrolase</keyword>
<dbReference type="GO" id="GO:0004519">
    <property type="term" value="F:endonuclease activity"/>
    <property type="evidence" value="ECO:0007669"/>
    <property type="project" value="UniProtKB-KW"/>
</dbReference>
<protein>
    <recommendedName>
        <fullName evidence="12">VLRF1 domain-containing protein</fullName>
    </recommendedName>
</protein>
<feature type="active site" evidence="10">
    <location>
        <position position="264"/>
    </location>
</feature>
<keyword evidence="8" id="KW-0040">ANK repeat</keyword>
<keyword evidence="5" id="KW-0677">Repeat</keyword>
<keyword evidence="6 10" id="KW-0255">Endonuclease</keyword>
<dbReference type="Proteomes" id="UP000692954">
    <property type="component" value="Unassembled WGS sequence"/>
</dbReference>
<proteinExistence type="inferred from homology"/>
<dbReference type="InterPro" id="IPR047139">
    <property type="entry name" value="ANKZ1/VMS1"/>
</dbReference>
<dbReference type="InterPro" id="IPR041175">
    <property type="entry name" value="VLRF1/Vms1"/>
</dbReference>
<evidence type="ECO:0000313" key="13">
    <source>
        <dbReference type="EMBL" id="CAD8058722.1"/>
    </source>
</evidence>
<evidence type="ECO:0000256" key="3">
    <source>
        <dbReference type="ARBA" id="ARBA00022490"/>
    </source>
</evidence>
<evidence type="ECO:0000256" key="2">
    <source>
        <dbReference type="ARBA" id="ARBA00009262"/>
    </source>
</evidence>
<keyword evidence="9 11" id="KW-0175">Coiled coil</keyword>
<keyword evidence="14" id="KW-1185">Reference proteome</keyword>
<accession>A0A8S1KZ55</accession>
<evidence type="ECO:0000313" key="14">
    <source>
        <dbReference type="Proteomes" id="UP000692954"/>
    </source>
</evidence>
<organism evidence="13 14">
    <name type="scientific">Paramecium sonneborni</name>
    <dbReference type="NCBI Taxonomy" id="65129"/>
    <lineage>
        <taxon>Eukaryota</taxon>
        <taxon>Sar</taxon>
        <taxon>Alveolata</taxon>
        <taxon>Ciliophora</taxon>
        <taxon>Intramacronucleata</taxon>
        <taxon>Oligohymenophorea</taxon>
        <taxon>Peniculida</taxon>
        <taxon>Parameciidae</taxon>
        <taxon>Paramecium</taxon>
    </lineage>
</organism>
<evidence type="ECO:0000259" key="12">
    <source>
        <dbReference type="PROSITE" id="PS52044"/>
    </source>
</evidence>
<reference evidence="13" key="1">
    <citation type="submission" date="2021-01" db="EMBL/GenBank/DDBJ databases">
        <authorList>
            <consortium name="Genoscope - CEA"/>
            <person name="William W."/>
        </authorList>
    </citation>
    <scope>NUCLEOTIDE SEQUENCE</scope>
</reference>
<evidence type="ECO:0000256" key="10">
    <source>
        <dbReference type="PROSITE-ProRule" id="PRU01389"/>
    </source>
</evidence>
<feature type="coiled-coil region" evidence="11">
    <location>
        <begin position="181"/>
        <end position="212"/>
    </location>
</feature>
<sequence length="373" mass="43685">MITNLFNQPEISKTIISSLNLKDLAKLSRCNRYFKNQLNFVMKKYLEQRLVHFINSLREIYNFRKKTIPVLPKDLYRVPKNMEIKIKEKGVQIIKIQLKDLPKEFVRLNWQSVNIDGILPEESKLNTQENKAFKYNENYIVINRSLIDQGLNYDFLEVNEDCSKEILEKIAQSSEFANYQLNDMQSILSRQKEILERVNQNKQKVIKQKQEQEPNLQQLDNVQKFAIILCHGGYFCLGVFDNTGCIYHKSDHRYVVRGKAGGRQLNKDSHSGSNIKSIGSQIRRAQEKKHQEKVNSILNESLPILQTCQILFLQAPGINQQLLIQNEEPLFLLKDKIRSICLTAKKANYTEVERVYKSITSVYLIQKEESFFF</sequence>
<evidence type="ECO:0000256" key="8">
    <source>
        <dbReference type="ARBA" id="ARBA00023043"/>
    </source>
</evidence>
<keyword evidence="3 10" id="KW-0963">Cytoplasm</keyword>
<name>A0A8S1KZ55_9CILI</name>
<evidence type="ECO:0000256" key="5">
    <source>
        <dbReference type="ARBA" id="ARBA00022737"/>
    </source>
</evidence>
<evidence type="ECO:0000256" key="6">
    <source>
        <dbReference type="ARBA" id="ARBA00022759"/>
    </source>
</evidence>